<organism evidence="1 2">
    <name type="scientific">Metamycoplasma alkalescens</name>
    <dbReference type="NCBI Taxonomy" id="45363"/>
    <lineage>
        <taxon>Bacteria</taxon>
        <taxon>Bacillati</taxon>
        <taxon>Mycoplasmatota</taxon>
        <taxon>Mycoplasmoidales</taxon>
        <taxon>Metamycoplasmataceae</taxon>
        <taxon>Metamycoplasma</taxon>
    </lineage>
</organism>
<dbReference type="EMBL" id="QKLP01000002">
    <property type="protein sequence ID" value="PYF43634.1"/>
    <property type="molecule type" value="Genomic_DNA"/>
</dbReference>
<protein>
    <submittedName>
        <fullName evidence="1">Type I restriction enzyme S subunit</fullName>
    </submittedName>
</protein>
<accession>A0A318U892</accession>
<sequence length="40" mass="4875">MSQKNMVPKIRFKEFTNAWEQEKLVNILNYEQPTKYIVKS</sequence>
<name>A0A318U892_9BACT</name>
<gene>
    <name evidence="1" type="ORF">BCF88_1021</name>
</gene>
<dbReference type="AlphaFoldDB" id="A0A318U892"/>
<feature type="non-terminal residue" evidence="1">
    <location>
        <position position="40"/>
    </location>
</feature>
<evidence type="ECO:0000313" key="2">
    <source>
        <dbReference type="Proteomes" id="UP000247715"/>
    </source>
</evidence>
<reference evidence="1 2" key="1">
    <citation type="submission" date="2018-06" db="EMBL/GenBank/DDBJ databases">
        <title>Genomic Encyclopedia of Archaeal and Bacterial Type Strains, Phase II (KMG-II): from individual species to whole genera.</title>
        <authorList>
            <person name="Goeker M."/>
        </authorList>
    </citation>
    <scope>NUCLEOTIDE SEQUENCE [LARGE SCALE GENOMIC DNA]</scope>
    <source>
        <strain evidence="1 2">ATCC 29103</strain>
    </source>
</reference>
<comment type="caution">
    <text evidence="1">The sequence shown here is derived from an EMBL/GenBank/DDBJ whole genome shotgun (WGS) entry which is preliminary data.</text>
</comment>
<evidence type="ECO:0000313" key="1">
    <source>
        <dbReference type="EMBL" id="PYF43634.1"/>
    </source>
</evidence>
<proteinExistence type="predicted"/>
<dbReference type="Proteomes" id="UP000247715">
    <property type="component" value="Unassembled WGS sequence"/>
</dbReference>